<dbReference type="RefSeq" id="WP_056789516.1">
    <property type="nucleotide sequence ID" value="NZ_LCYC01000007.1"/>
</dbReference>
<dbReference type="Pfam" id="PF12686">
    <property type="entry name" value="DUF3800"/>
    <property type="match status" value="1"/>
</dbReference>
<protein>
    <recommendedName>
        <fullName evidence="3">DUF3800 domain-containing protein</fullName>
    </recommendedName>
</protein>
<dbReference type="PATRIC" id="fig|294.195.peg.762"/>
<comment type="caution">
    <text evidence="1">The sequence shown here is derived from an EMBL/GenBank/DDBJ whole genome shotgun (WGS) entry which is preliminary data.</text>
</comment>
<evidence type="ECO:0000313" key="2">
    <source>
        <dbReference type="Proteomes" id="UP000063434"/>
    </source>
</evidence>
<dbReference type="AlphaFoldDB" id="A0A109LAD9"/>
<name>A0A109LAD9_PSEFL</name>
<proteinExistence type="predicted"/>
<evidence type="ECO:0008006" key="3">
    <source>
        <dbReference type="Google" id="ProtNLM"/>
    </source>
</evidence>
<dbReference type="Proteomes" id="UP000063434">
    <property type="component" value="Unassembled WGS sequence"/>
</dbReference>
<accession>A0A109LAD9</accession>
<dbReference type="InterPro" id="IPR024524">
    <property type="entry name" value="DUF3800"/>
</dbReference>
<sequence>MDRTYAFVDESGNSDLDTSKGGSSGFFIVCSILVAEKDLEAAYAQAEALRKRHFQTGEIKSSNLKPKDSDRRGRILNELAELPFKLYFTVVDKSRIHKDGGLRIKTSFIKYVNGLLYERLFRAYPDLQMIIDEHGGQEFQESLKSYVAARFVDDLFGDKDAFQTMASKDNVLVQVADFFAGSVAQIYEEKASEEAVLAYKQILRNLTLGMLEWPSKYQPLLPPPADESGYADYQVHQEALRQADLFSERVGEHPDEDERLQLSILRFLRFQSEFVTKDYVPTAEIAAHLKDSGFGDINDQRIRSSGIAKLRDSDVIITSAAKGYKIPQTRADINEFLERASGIVVPLLERVKKAREVYRLSSRGEYDIVTAGNLTELAKLLGALEAFADK</sequence>
<gene>
    <name evidence="1" type="ORF">PFL603g_00715</name>
</gene>
<reference evidence="1 2" key="1">
    <citation type="submission" date="2015-05" db="EMBL/GenBank/DDBJ databases">
        <title>A genomic and transcriptomic approach to investigate the blue pigment phenotype in Pseudomonas fluorescens.</title>
        <authorList>
            <person name="Andreani N.A."/>
            <person name="Cardazzo B."/>
        </authorList>
    </citation>
    <scope>NUCLEOTIDE SEQUENCE [LARGE SCALE GENOMIC DNA]</scope>
    <source>
        <strain evidence="1 2">Ps_40</strain>
    </source>
</reference>
<evidence type="ECO:0000313" key="1">
    <source>
        <dbReference type="EMBL" id="KWV83925.1"/>
    </source>
</evidence>
<organism evidence="1 2">
    <name type="scientific">Pseudomonas fluorescens</name>
    <dbReference type="NCBI Taxonomy" id="294"/>
    <lineage>
        <taxon>Bacteria</taxon>
        <taxon>Pseudomonadati</taxon>
        <taxon>Pseudomonadota</taxon>
        <taxon>Gammaproteobacteria</taxon>
        <taxon>Pseudomonadales</taxon>
        <taxon>Pseudomonadaceae</taxon>
        <taxon>Pseudomonas</taxon>
    </lineage>
</organism>
<dbReference type="EMBL" id="LCYC01000007">
    <property type="protein sequence ID" value="KWV83925.1"/>
    <property type="molecule type" value="Genomic_DNA"/>
</dbReference>